<dbReference type="AlphaFoldDB" id="D0WA45"/>
<evidence type="ECO:0000313" key="1">
    <source>
        <dbReference type="EMBL" id="EEZ75568.1"/>
    </source>
</evidence>
<organism evidence="1 2">
    <name type="scientific">Neisseria lactamica ATCC 23970</name>
    <dbReference type="NCBI Taxonomy" id="546265"/>
    <lineage>
        <taxon>Bacteria</taxon>
        <taxon>Pseudomonadati</taxon>
        <taxon>Pseudomonadota</taxon>
        <taxon>Betaproteobacteria</taxon>
        <taxon>Neisseriales</taxon>
        <taxon>Neisseriaceae</taxon>
        <taxon>Neisseria</taxon>
    </lineage>
</organism>
<evidence type="ECO:0000313" key="2">
    <source>
        <dbReference type="Proteomes" id="UP000003843"/>
    </source>
</evidence>
<gene>
    <name evidence="1" type="ORF">NEILACOT_04414</name>
</gene>
<name>D0WA45_NEILA</name>
<comment type="caution">
    <text evidence="1">The sequence shown here is derived from an EMBL/GenBank/DDBJ whole genome shotgun (WGS) entry which is preliminary data.</text>
</comment>
<dbReference type="EMBL" id="ACEQ02000015">
    <property type="protein sequence ID" value="EEZ75568.1"/>
    <property type="molecule type" value="Genomic_DNA"/>
</dbReference>
<dbReference type="Proteomes" id="UP000003843">
    <property type="component" value="Unassembled WGS sequence"/>
</dbReference>
<proteinExistence type="predicted"/>
<sequence length="40" mass="4735">MRLLKVPAFSIILNLFLLEPMKMVVLPRYIQNQEKTFGEL</sequence>
<reference evidence="1 2" key="1">
    <citation type="submission" date="2009-10" db="EMBL/GenBank/DDBJ databases">
        <authorList>
            <person name="Weinstock G."/>
            <person name="Sodergren E."/>
            <person name="Clifton S."/>
            <person name="Fulton L."/>
            <person name="Fulton B."/>
            <person name="Courtney L."/>
            <person name="Fronick C."/>
            <person name="Harrison M."/>
            <person name="Strong C."/>
            <person name="Farmer C."/>
            <person name="Delahaunty K."/>
            <person name="Markovic C."/>
            <person name="Hall O."/>
            <person name="Minx P."/>
            <person name="Tomlinson C."/>
            <person name="Mitreva M."/>
            <person name="Nelson J."/>
            <person name="Hou S."/>
            <person name="Wollam A."/>
            <person name="Pepin K.H."/>
            <person name="Johnson M."/>
            <person name="Bhonagiri V."/>
            <person name="Nash W.E."/>
            <person name="Warren W."/>
            <person name="Chinwalla A."/>
            <person name="Mardis E.R."/>
            <person name="Wilson R.K."/>
        </authorList>
    </citation>
    <scope>NUCLEOTIDE SEQUENCE [LARGE SCALE GENOMIC DNA]</scope>
    <source>
        <strain evidence="1 2">ATCC 23970</strain>
    </source>
</reference>
<accession>D0WA45</accession>
<protein>
    <submittedName>
        <fullName evidence="1">Uncharacterized protein</fullName>
    </submittedName>
</protein>